<gene>
    <name evidence="4" type="ORF">Bca52824_091644</name>
</gene>
<dbReference type="GO" id="GO:0005524">
    <property type="term" value="F:ATP binding"/>
    <property type="evidence" value="ECO:0007669"/>
    <property type="project" value="UniProtKB-KW"/>
</dbReference>
<dbReference type="Gene3D" id="3.30.200.20">
    <property type="entry name" value="Phosphorylase Kinase, domain 1"/>
    <property type="match status" value="1"/>
</dbReference>
<dbReference type="OrthoDB" id="1738960at2759"/>
<keyword evidence="5" id="KW-1185">Reference proteome</keyword>
<dbReference type="EMBL" id="JAAMPC010001596">
    <property type="protein sequence ID" value="KAG2239584.1"/>
    <property type="molecule type" value="Genomic_DNA"/>
</dbReference>
<evidence type="ECO:0000313" key="4">
    <source>
        <dbReference type="EMBL" id="KAG2239584.1"/>
    </source>
</evidence>
<dbReference type="InterPro" id="IPR011009">
    <property type="entry name" value="Kinase-like_dom_sf"/>
</dbReference>
<protein>
    <recommendedName>
        <fullName evidence="3">Serine-threonine/tyrosine-protein kinase catalytic domain-containing protein</fullName>
    </recommendedName>
</protein>
<dbReference type="GO" id="GO:0004672">
    <property type="term" value="F:protein kinase activity"/>
    <property type="evidence" value="ECO:0007669"/>
    <property type="project" value="InterPro"/>
</dbReference>
<dbReference type="AlphaFoldDB" id="A0A8X7NT19"/>
<name>A0A8X7NT19_BRACI</name>
<organism evidence="4 5">
    <name type="scientific">Brassica carinata</name>
    <name type="common">Ethiopian mustard</name>
    <name type="synonym">Abyssinian cabbage</name>
    <dbReference type="NCBI Taxonomy" id="52824"/>
    <lineage>
        <taxon>Eukaryota</taxon>
        <taxon>Viridiplantae</taxon>
        <taxon>Streptophyta</taxon>
        <taxon>Embryophyta</taxon>
        <taxon>Tracheophyta</taxon>
        <taxon>Spermatophyta</taxon>
        <taxon>Magnoliopsida</taxon>
        <taxon>eudicotyledons</taxon>
        <taxon>Gunneridae</taxon>
        <taxon>Pentapetalae</taxon>
        <taxon>rosids</taxon>
        <taxon>malvids</taxon>
        <taxon>Brassicales</taxon>
        <taxon>Brassicaceae</taxon>
        <taxon>Brassiceae</taxon>
        <taxon>Brassica</taxon>
    </lineage>
</organism>
<dbReference type="InterPro" id="IPR001245">
    <property type="entry name" value="Ser-Thr/Tyr_kinase_cat_dom"/>
</dbReference>
<dbReference type="InterPro" id="IPR050528">
    <property type="entry name" value="L-type_Lectin-RKs"/>
</dbReference>
<keyword evidence="1" id="KW-0547">Nucleotide-binding</keyword>
<evidence type="ECO:0000256" key="2">
    <source>
        <dbReference type="ARBA" id="ARBA00022840"/>
    </source>
</evidence>
<keyword evidence="2" id="KW-0067">ATP-binding</keyword>
<dbReference type="Proteomes" id="UP000886595">
    <property type="component" value="Unassembled WGS sequence"/>
</dbReference>
<comment type="caution">
    <text evidence="4">The sequence shown here is derived from an EMBL/GenBank/DDBJ whole genome shotgun (WGS) entry which is preliminary data.</text>
</comment>
<proteinExistence type="predicted"/>
<evidence type="ECO:0000259" key="3">
    <source>
        <dbReference type="Pfam" id="PF07714"/>
    </source>
</evidence>
<accession>A0A8X7NT19</accession>
<evidence type="ECO:0000256" key="1">
    <source>
        <dbReference type="ARBA" id="ARBA00022741"/>
    </source>
</evidence>
<feature type="domain" description="Serine-threonine/tyrosine-protein kinase catalytic" evidence="3">
    <location>
        <begin position="78"/>
        <end position="142"/>
    </location>
</feature>
<dbReference type="PANTHER" id="PTHR27007">
    <property type="match status" value="1"/>
</dbReference>
<sequence length="143" mass="16502">MSWLRTAVSKAVEVKNYADSVVQQAGQAVAEGAKLFQDRILIREEEEEEAEEWELDRFSYEDLSAATDSFSNDRLLGFGKVYRGVLSNSNAVKCVNHDSKQGLREFMAKIESMGRLQHKNLVQMRGWCRRKNELMLVYDYMPN</sequence>
<reference evidence="4 5" key="1">
    <citation type="submission" date="2020-02" db="EMBL/GenBank/DDBJ databases">
        <authorList>
            <person name="Ma Q."/>
            <person name="Huang Y."/>
            <person name="Song X."/>
            <person name="Pei D."/>
        </authorList>
    </citation>
    <scope>NUCLEOTIDE SEQUENCE [LARGE SCALE GENOMIC DNA]</scope>
    <source>
        <strain evidence="4">Sxm20200214</strain>
        <tissue evidence="4">Leaf</tissue>
    </source>
</reference>
<evidence type="ECO:0000313" key="5">
    <source>
        <dbReference type="Proteomes" id="UP000886595"/>
    </source>
</evidence>
<dbReference type="Pfam" id="PF07714">
    <property type="entry name" value="PK_Tyr_Ser-Thr"/>
    <property type="match status" value="1"/>
</dbReference>
<dbReference type="SUPFAM" id="SSF56112">
    <property type="entry name" value="Protein kinase-like (PK-like)"/>
    <property type="match status" value="1"/>
</dbReference>